<dbReference type="PANTHER" id="PTHR43649">
    <property type="entry name" value="ARABINOSE-BINDING PROTEIN-RELATED"/>
    <property type="match status" value="1"/>
</dbReference>
<evidence type="ECO:0000256" key="4">
    <source>
        <dbReference type="ARBA" id="ARBA00022729"/>
    </source>
</evidence>
<dbReference type="InterPro" id="IPR006059">
    <property type="entry name" value="SBP"/>
</dbReference>
<accession>A0A0F8WTG9</accession>
<dbReference type="PANTHER" id="PTHR43649:SF28">
    <property type="entry name" value="BINDING PROTEIN COMPONENT OF ABC SUGAR TRANSPORTER-RELATED"/>
    <property type="match status" value="1"/>
</dbReference>
<evidence type="ECO:0000256" key="1">
    <source>
        <dbReference type="ARBA" id="ARBA00004196"/>
    </source>
</evidence>
<comment type="similarity">
    <text evidence="2">Belongs to the bacterial solute-binding protein 1 family.</text>
</comment>
<dbReference type="GO" id="GO:0030313">
    <property type="term" value="C:cell envelope"/>
    <property type="evidence" value="ECO:0007669"/>
    <property type="project" value="UniProtKB-SubCell"/>
</dbReference>
<dbReference type="SUPFAM" id="SSF53850">
    <property type="entry name" value="Periplasmic binding protein-like II"/>
    <property type="match status" value="1"/>
</dbReference>
<dbReference type="Pfam" id="PF01547">
    <property type="entry name" value="SBP_bac_1"/>
    <property type="match status" value="1"/>
</dbReference>
<reference evidence="5" key="1">
    <citation type="journal article" date="2015" name="Nature">
        <title>Complex archaea that bridge the gap between prokaryotes and eukaryotes.</title>
        <authorList>
            <person name="Spang A."/>
            <person name="Saw J.H."/>
            <person name="Jorgensen S.L."/>
            <person name="Zaremba-Niedzwiedzka K."/>
            <person name="Martijn J."/>
            <person name="Lind A.E."/>
            <person name="van Eijk R."/>
            <person name="Schleper C."/>
            <person name="Guy L."/>
            <person name="Ettema T.J."/>
        </authorList>
    </citation>
    <scope>NUCLEOTIDE SEQUENCE</scope>
</reference>
<evidence type="ECO:0000313" key="5">
    <source>
        <dbReference type="EMBL" id="KKK60202.1"/>
    </source>
</evidence>
<dbReference type="InterPro" id="IPR050490">
    <property type="entry name" value="Bact_solute-bd_prot1"/>
</dbReference>
<name>A0A0F8WTG9_9ZZZZ</name>
<dbReference type="Gene3D" id="3.40.190.10">
    <property type="entry name" value="Periplasmic binding protein-like II"/>
    <property type="match status" value="2"/>
</dbReference>
<gene>
    <name evidence="5" type="ORF">LCGC14_3026710</name>
</gene>
<evidence type="ECO:0000256" key="2">
    <source>
        <dbReference type="ARBA" id="ARBA00008520"/>
    </source>
</evidence>
<evidence type="ECO:0000256" key="3">
    <source>
        <dbReference type="ARBA" id="ARBA00022448"/>
    </source>
</evidence>
<keyword evidence="4" id="KW-0732">Signal</keyword>
<dbReference type="EMBL" id="LAZR01063088">
    <property type="protein sequence ID" value="KKK60202.1"/>
    <property type="molecule type" value="Genomic_DNA"/>
</dbReference>
<organism evidence="5">
    <name type="scientific">marine sediment metagenome</name>
    <dbReference type="NCBI Taxonomy" id="412755"/>
    <lineage>
        <taxon>unclassified sequences</taxon>
        <taxon>metagenomes</taxon>
        <taxon>ecological metagenomes</taxon>
    </lineage>
</organism>
<comment type="subcellular location">
    <subcellularLocation>
        <location evidence="1">Cell envelope</location>
    </subcellularLocation>
</comment>
<proteinExistence type="inferred from homology"/>
<keyword evidence="3" id="KW-0813">Transport</keyword>
<feature type="non-terminal residue" evidence="5">
    <location>
        <position position="202"/>
    </location>
</feature>
<dbReference type="AlphaFoldDB" id="A0A0F8WTG9"/>
<sequence>MKRRMSLMMLAAFLVCVTLVLGGQTAVGQPKTIDFLTTSGWSLDWMTGITERFAAQHPEVKFEVYAPGIDIDFNLAFITKIASNDPPDVIKHLTTAQIMWTGLDGELMDLSSIIKERGWNNILIPGWDYNTFGDAVYYVPINSIGVGFYFTNKDIFDELGLTAANTLEEFYHVAEVLNGAGYGALALGGRPAWPLGHLWALL</sequence>
<evidence type="ECO:0008006" key="6">
    <source>
        <dbReference type="Google" id="ProtNLM"/>
    </source>
</evidence>
<comment type="caution">
    <text evidence="5">The sequence shown here is derived from an EMBL/GenBank/DDBJ whole genome shotgun (WGS) entry which is preliminary data.</text>
</comment>
<protein>
    <recommendedName>
        <fullName evidence="6">Extracellular solute-binding protein</fullName>
    </recommendedName>
</protein>